<dbReference type="InParanoid" id="D2VCS2"/>
<reference evidence="8 9" key="1">
    <citation type="journal article" date="2010" name="Cell">
        <title>The genome of Naegleria gruberi illuminates early eukaryotic versatility.</title>
        <authorList>
            <person name="Fritz-Laylin L.K."/>
            <person name="Prochnik S.E."/>
            <person name="Ginger M.L."/>
            <person name="Dacks J.B."/>
            <person name="Carpenter M.L."/>
            <person name="Field M.C."/>
            <person name="Kuo A."/>
            <person name="Paredez A."/>
            <person name="Chapman J."/>
            <person name="Pham J."/>
            <person name="Shu S."/>
            <person name="Neupane R."/>
            <person name="Cipriano M."/>
            <person name="Mancuso J."/>
            <person name="Tu H."/>
            <person name="Salamov A."/>
            <person name="Lindquist E."/>
            <person name="Shapiro H."/>
            <person name="Lucas S."/>
            <person name="Grigoriev I.V."/>
            <person name="Cande W.Z."/>
            <person name="Fulton C."/>
            <person name="Rokhsar D.S."/>
            <person name="Dawson S.C."/>
        </authorList>
    </citation>
    <scope>NUCLEOTIDE SEQUENCE [LARGE SCALE GENOMIC DNA]</scope>
    <source>
        <strain evidence="8 9">NEG-M</strain>
    </source>
</reference>
<dbReference type="InterPro" id="IPR050409">
    <property type="entry name" value="E3_ubiq-protein_ligase"/>
</dbReference>
<gene>
    <name evidence="8" type="ORF">NAEGRDRAFT_33035</name>
</gene>
<dbReference type="PANTHER" id="PTHR11254">
    <property type="entry name" value="HECT DOMAIN UBIQUITIN-PROTEIN LIGASE"/>
    <property type="match status" value="1"/>
</dbReference>
<evidence type="ECO:0000256" key="6">
    <source>
        <dbReference type="PROSITE-ProRule" id="PRU00104"/>
    </source>
</evidence>
<evidence type="ECO:0000256" key="3">
    <source>
        <dbReference type="ARBA" id="ARBA00012485"/>
    </source>
</evidence>
<dbReference type="OMA" id="MQMGRHQ"/>
<dbReference type="InterPro" id="IPR035983">
    <property type="entry name" value="Hect_E3_ubiquitin_ligase"/>
</dbReference>
<dbReference type="GO" id="GO:0006511">
    <property type="term" value="P:ubiquitin-dependent protein catabolic process"/>
    <property type="evidence" value="ECO:0007669"/>
    <property type="project" value="TreeGrafter"/>
</dbReference>
<keyword evidence="4" id="KW-0808">Transferase</keyword>
<evidence type="ECO:0000256" key="4">
    <source>
        <dbReference type="ARBA" id="ARBA00022679"/>
    </source>
</evidence>
<dbReference type="AlphaFoldDB" id="D2VCS2"/>
<keyword evidence="5 6" id="KW-0833">Ubl conjugation pathway</keyword>
<dbReference type="EMBL" id="GG738863">
    <property type="protein sequence ID" value="EFC45358.1"/>
    <property type="molecule type" value="Genomic_DNA"/>
</dbReference>
<dbReference type="PROSITE" id="PS50237">
    <property type="entry name" value="HECT"/>
    <property type="match status" value="1"/>
</dbReference>
<dbReference type="RefSeq" id="XP_002678102.1">
    <property type="nucleotide sequence ID" value="XM_002678056.1"/>
</dbReference>
<dbReference type="GO" id="GO:0000209">
    <property type="term" value="P:protein polyubiquitination"/>
    <property type="evidence" value="ECO:0007669"/>
    <property type="project" value="TreeGrafter"/>
</dbReference>
<protein>
    <recommendedName>
        <fullName evidence="3">HECT-type E3 ubiquitin transferase</fullName>
        <ecNumber evidence="3">2.3.2.26</ecNumber>
    </recommendedName>
</protein>
<organism evidence="9">
    <name type="scientific">Naegleria gruberi</name>
    <name type="common">Amoeba</name>
    <dbReference type="NCBI Taxonomy" id="5762"/>
    <lineage>
        <taxon>Eukaryota</taxon>
        <taxon>Discoba</taxon>
        <taxon>Heterolobosea</taxon>
        <taxon>Tetramitia</taxon>
        <taxon>Eutetramitia</taxon>
        <taxon>Vahlkampfiidae</taxon>
        <taxon>Naegleria</taxon>
    </lineage>
</organism>
<dbReference type="VEuPathDB" id="AmoebaDB:NAEGRDRAFT_33035"/>
<evidence type="ECO:0000256" key="2">
    <source>
        <dbReference type="ARBA" id="ARBA00004906"/>
    </source>
</evidence>
<keyword evidence="9" id="KW-1185">Reference proteome</keyword>
<dbReference type="GeneID" id="8857360"/>
<dbReference type="Gene3D" id="3.90.1750.10">
    <property type="entry name" value="Hect, E3 ligase catalytic domains"/>
    <property type="match status" value="1"/>
</dbReference>
<dbReference type="FunFam" id="3.30.2160.10:FF:000001">
    <property type="entry name" value="E3 ubiquitin-protein ligase NEDD4-like"/>
    <property type="match status" value="1"/>
</dbReference>
<accession>D2VCS2</accession>
<evidence type="ECO:0000256" key="5">
    <source>
        <dbReference type="ARBA" id="ARBA00022786"/>
    </source>
</evidence>
<dbReference type="FunCoup" id="D2VCS2">
    <property type="interactions" value="445"/>
</dbReference>
<proteinExistence type="predicted"/>
<dbReference type="Gene3D" id="3.30.2410.10">
    <property type="entry name" value="Hect, E3 ligase catalytic domain"/>
    <property type="match status" value="1"/>
</dbReference>
<dbReference type="GO" id="GO:0061630">
    <property type="term" value="F:ubiquitin protein ligase activity"/>
    <property type="evidence" value="ECO:0007669"/>
    <property type="project" value="UniProtKB-EC"/>
</dbReference>
<evidence type="ECO:0000259" key="7">
    <source>
        <dbReference type="PROSITE" id="PS50237"/>
    </source>
</evidence>
<dbReference type="SMART" id="SM00119">
    <property type="entry name" value="HECTc"/>
    <property type="match status" value="1"/>
</dbReference>
<dbReference type="eggNOG" id="KOG0939">
    <property type="taxonomic scope" value="Eukaryota"/>
</dbReference>
<dbReference type="SUPFAM" id="SSF56204">
    <property type="entry name" value="Hect, E3 ligase catalytic domain"/>
    <property type="match status" value="1"/>
</dbReference>
<dbReference type="Gene3D" id="3.30.2160.10">
    <property type="entry name" value="Hect, E3 ligase catalytic domain"/>
    <property type="match status" value="1"/>
</dbReference>
<dbReference type="EC" id="2.3.2.26" evidence="3"/>
<dbReference type="CDD" id="cd00078">
    <property type="entry name" value="HECTc"/>
    <property type="match status" value="1"/>
</dbReference>
<dbReference type="PANTHER" id="PTHR11254:SF67">
    <property type="entry name" value="E3 UBIQUITIN-PROTEIN LIGASE HUWE1"/>
    <property type="match status" value="1"/>
</dbReference>
<dbReference type="GO" id="GO:0005737">
    <property type="term" value="C:cytoplasm"/>
    <property type="evidence" value="ECO:0007669"/>
    <property type="project" value="TreeGrafter"/>
</dbReference>
<dbReference type="FunFam" id="3.30.2410.10:FF:000009">
    <property type="entry name" value="Probable E3 ubiquitin-protein ligase HECTD2"/>
    <property type="match status" value="1"/>
</dbReference>
<dbReference type="FunFam" id="3.90.1750.10:FF:000079">
    <property type="entry name" value="E3 ubiquitin-protein ligase"/>
    <property type="match status" value="1"/>
</dbReference>
<dbReference type="STRING" id="5762.D2VCS2"/>
<comment type="pathway">
    <text evidence="2">Protein modification; protein ubiquitination.</text>
</comment>
<evidence type="ECO:0000313" key="8">
    <source>
        <dbReference type="EMBL" id="EFC45358.1"/>
    </source>
</evidence>
<sequence length="356" mass="41123">MSVRRSQIFTDSYFYINGLLPEECKGKLQIKFEGEEGYDAGGVKREWFSTLSREMLYPGYALFAPCADRTTYHPNPSSYVNQEHLSYFRFTGRIIAMAIYNEQPLDCHFTRSFYKHILGIPITYHDIESIDPSYYKNLKWMLTNSIGDVLFHTFTHEFDEFGKTKEIELKPNGKNIPVTDENKAEYVRLVTELKMTKSIEKQLEQFLKAFYDIIPRKLIQIFNEQELELLISGLPDIDIQDLKNNTIYGHGYTKDSVHIKWFWNVVESFGKDDKALLLQFVTGTSKVPLGGFSQLIGANGENQLFCIQKANVGSQRLPTAHTCFNQLDLPEYDTEDVLRERLLVALRFGSEGFGFV</sequence>
<dbReference type="InterPro" id="IPR000569">
    <property type="entry name" value="HECT_dom"/>
</dbReference>
<dbReference type="Proteomes" id="UP000006671">
    <property type="component" value="Unassembled WGS sequence"/>
</dbReference>
<evidence type="ECO:0000256" key="1">
    <source>
        <dbReference type="ARBA" id="ARBA00000885"/>
    </source>
</evidence>
<feature type="domain" description="HECT" evidence="7">
    <location>
        <begin position="20"/>
        <end position="356"/>
    </location>
</feature>
<dbReference type="Pfam" id="PF00632">
    <property type="entry name" value="HECT"/>
    <property type="match status" value="1"/>
</dbReference>
<comment type="catalytic activity">
    <reaction evidence="1">
        <text>S-ubiquitinyl-[E2 ubiquitin-conjugating enzyme]-L-cysteine + [acceptor protein]-L-lysine = [E2 ubiquitin-conjugating enzyme]-L-cysteine + N(6)-ubiquitinyl-[acceptor protein]-L-lysine.</text>
        <dbReference type="EC" id="2.3.2.26"/>
    </reaction>
</comment>
<dbReference type="OrthoDB" id="8068875at2759"/>
<evidence type="ECO:0000313" key="9">
    <source>
        <dbReference type="Proteomes" id="UP000006671"/>
    </source>
</evidence>
<name>D2VCS2_NAEGR</name>
<feature type="active site" description="Glycyl thioester intermediate" evidence="6">
    <location>
        <position position="323"/>
    </location>
</feature>
<dbReference type="KEGG" id="ngr:NAEGRDRAFT_33035"/>